<evidence type="ECO:0000256" key="10">
    <source>
        <dbReference type="ARBA" id="ARBA00012073"/>
    </source>
</evidence>
<dbReference type="InterPro" id="IPR015433">
    <property type="entry name" value="PI3/4_kinase"/>
</dbReference>
<dbReference type="PROSITE" id="PS00915">
    <property type="entry name" value="PI3_4_KINASE_1"/>
    <property type="match status" value="1"/>
</dbReference>
<keyword evidence="16" id="KW-0808">Transferase</keyword>
<evidence type="ECO:0000256" key="14">
    <source>
        <dbReference type="ARBA" id="ARBA00022553"/>
    </source>
</evidence>
<comment type="catalytic activity">
    <reaction evidence="26">
        <text>a 1,2-diacyl-sn-glycero-3-phospho-(1D-myo-inositol-4,5-bisphosphate) + ATP = a 1,2-diacyl-sn-glycero-3-phospho-(1D-myo-inositol-3,4,5-trisphosphate) + ADP + H(+)</text>
        <dbReference type="Rhea" id="RHEA:21292"/>
        <dbReference type="ChEBI" id="CHEBI:15378"/>
        <dbReference type="ChEBI" id="CHEBI:30616"/>
        <dbReference type="ChEBI" id="CHEBI:57836"/>
        <dbReference type="ChEBI" id="CHEBI:58456"/>
        <dbReference type="ChEBI" id="CHEBI:456216"/>
        <dbReference type="EC" id="2.7.1.153"/>
    </reaction>
    <physiologicalReaction direction="left-to-right" evidence="26">
        <dbReference type="Rhea" id="RHEA:21293"/>
    </physiologicalReaction>
</comment>
<evidence type="ECO:0000256" key="18">
    <source>
        <dbReference type="ARBA" id="ARBA00022777"/>
    </source>
</evidence>
<dbReference type="InterPro" id="IPR042133">
    <property type="entry name" value="PX_PI3K_C2_alpha"/>
</dbReference>
<evidence type="ECO:0000256" key="23">
    <source>
        <dbReference type="ARBA" id="ARBA00023136"/>
    </source>
</evidence>
<proteinExistence type="inferred from homology"/>
<evidence type="ECO:0000256" key="15">
    <source>
        <dbReference type="ARBA" id="ARBA00022583"/>
    </source>
</evidence>
<dbReference type="Gene3D" id="3.30.1520.10">
    <property type="entry name" value="Phox-like domain"/>
    <property type="match status" value="1"/>
</dbReference>
<protein>
    <recommendedName>
        <fullName evidence="29">Phosphatidylinositol 4-phosphate 3-kinase C2 domain-containing subunit alpha</fullName>
        <ecNumber evidence="10">2.7.1.137</ecNumber>
        <ecNumber evidence="8">2.7.1.153</ecNumber>
        <ecNumber evidence="9">2.7.1.154</ecNumber>
    </recommendedName>
    <alternativeName>
        <fullName evidence="30">Phosphoinositide 3-kinase-C2-alpha</fullName>
    </alternativeName>
</protein>
<dbReference type="Pfam" id="PF00792">
    <property type="entry name" value="PI3K_C2"/>
    <property type="match status" value="1"/>
</dbReference>
<dbReference type="CDD" id="cd07289">
    <property type="entry name" value="PX_PI3K_C2_alpha"/>
    <property type="match status" value="1"/>
</dbReference>
<dbReference type="SMART" id="SM00312">
    <property type="entry name" value="PX"/>
    <property type="match status" value="1"/>
</dbReference>
<dbReference type="FunFam" id="1.10.1070.11:FF:000003">
    <property type="entry name" value="Phosphatidylinositol 4-phosphate 3-kinase C2 domain-containing subunit beta"/>
    <property type="match status" value="1"/>
</dbReference>
<dbReference type="Pfam" id="PF00454">
    <property type="entry name" value="PI3_PI4_kinase"/>
    <property type="match status" value="1"/>
</dbReference>
<evidence type="ECO:0000256" key="11">
    <source>
        <dbReference type="ARBA" id="ARBA00022475"/>
    </source>
</evidence>
<feature type="compositionally biased region" description="Polar residues" evidence="31">
    <location>
        <begin position="295"/>
        <end position="313"/>
    </location>
</feature>
<feature type="region of interest" description="Disordered" evidence="31">
    <location>
        <begin position="295"/>
        <end position="321"/>
    </location>
</feature>
<comment type="cofactor">
    <cofactor evidence="1">
        <name>Ca(2+)</name>
        <dbReference type="ChEBI" id="CHEBI:29108"/>
    </cofactor>
</comment>
<evidence type="ECO:0000256" key="30">
    <source>
        <dbReference type="ARBA" id="ARBA00079346"/>
    </source>
</evidence>
<evidence type="ECO:0000256" key="22">
    <source>
        <dbReference type="ARBA" id="ARBA00023098"/>
    </source>
</evidence>
<dbReference type="InterPro" id="IPR042236">
    <property type="entry name" value="PI3K_accessory_sf"/>
</dbReference>
<dbReference type="FunFam" id="2.60.40.150:FF:000116">
    <property type="entry name" value="Phosphatidylinositol 4-phosphate 3-kinase C2 domain-containing subunit alpha"/>
    <property type="match status" value="1"/>
</dbReference>
<dbReference type="GO" id="GO:0035005">
    <property type="term" value="F:1-phosphatidylinositol-4-phosphate 3-kinase activity"/>
    <property type="evidence" value="ECO:0007669"/>
    <property type="project" value="UniProtKB-EC"/>
</dbReference>
<keyword evidence="11" id="KW-1003">Cell membrane</keyword>
<dbReference type="Gene3D" id="1.10.1070.11">
    <property type="entry name" value="Phosphatidylinositol 3-/4-kinase, catalytic domain"/>
    <property type="match status" value="1"/>
</dbReference>
<dbReference type="Proteomes" id="UP001108240">
    <property type="component" value="Unplaced"/>
</dbReference>
<feature type="domain" description="PX" evidence="33">
    <location>
        <begin position="1392"/>
        <end position="1508"/>
    </location>
</feature>
<dbReference type="InterPro" id="IPR000341">
    <property type="entry name" value="PI3K_Ras-bd_dom"/>
</dbReference>
<feature type="domain" description="PI3K-RBD" evidence="36">
    <location>
        <begin position="406"/>
        <end position="494"/>
    </location>
</feature>
<dbReference type="SMART" id="SM00145">
    <property type="entry name" value="PI3Ka"/>
    <property type="match status" value="1"/>
</dbReference>
<dbReference type="GO" id="GO:0006887">
    <property type="term" value="P:exocytosis"/>
    <property type="evidence" value="ECO:0007669"/>
    <property type="project" value="UniProtKB-KW"/>
</dbReference>
<dbReference type="CDD" id="cd08381">
    <property type="entry name" value="C2B_PI3K_class_II"/>
    <property type="match status" value="1"/>
</dbReference>
<dbReference type="GO" id="GO:0005794">
    <property type="term" value="C:Golgi apparatus"/>
    <property type="evidence" value="ECO:0007669"/>
    <property type="project" value="UniProtKB-SubCell"/>
</dbReference>
<dbReference type="EC" id="2.7.1.154" evidence="9"/>
<evidence type="ECO:0000256" key="29">
    <source>
        <dbReference type="ARBA" id="ARBA00069404"/>
    </source>
</evidence>
<dbReference type="PROSITE" id="PS50195">
    <property type="entry name" value="PX"/>
    <property type="match status" value="1"/>
</dbReference>
<evidence type="ECO:0000256" key="24">
    <source>
        <dbReference type="ARBA" id="ARBA00023242"/>
    </source>
</evidence>
<evidence type="ECO:0000256" key="27">
    <source>
        <dbReference type="ARBA" id="ARBA00023985"/>
    </source>
</evidence>
<dbReference type="InterPro" id="IPR001683">
    <property type="entry name" value="PX_dom"/>
</dbReference>
<dbReference type="PROSITE" id="PS50004">
    <property type="entry name" value="C2"/>
    <property type="match status" value="1"/>
</dbReference>
<keyword evidence="12" id="KW-0268">Exocytosis</keyword>
<dbReference type="SUPFAM" id="SSF49562">
    <property type="entry name" value="C2 domain (Calcium/lipid-binding domain, CaLB)"/>
    <property type="match status" value="2"/>
</dbReference>
<dbReference type="InterPro" id="IPR036871">
    <property type="entry name" value="PX_dom_sf"/>
</dbReference>
<reference evidence="38" key="1">
    <citation type="submission" date="2025-08" db="UniProtKB">
        <authorList>
            <consortium name="Ensembl"/>
        </authorList>
    </citation>
    <scope>IDENTIFICATION</scope>
</reference>
<comment type="catalytic activity">
    <reaction evidence="28">
        <text>a 1,2-diacyl-sn-glycero-3-phospho-(1D-myo-inositol 4-phosphate) + ATP = a 1,2-diacyl-sn-glycero-3-phospho-(1D-myo-inositol-3,4-bisphosphate) + ADP + H(+)</text>
        <dbReference type="Rhea" id="RHEA:18373"/>
        <dbReference type="ChEBI" id="CHEBI:15378"/>
        <dbReference type="ChEBI" id="CHEBI:30616"/>
        <dbReference type="ChEBI" id="CHEBI:57658"/>
        <dbReference type="ChEBI" id="CHEBI:58178"/>
        <dbReference type="ChEBI" id="CHEBI:456216"/>
        <dbReference type="EC" id="2.7.1.154"/>
    </reaction>
    <physiologicalReaction direction="left-to-right" evidence="28">
        <dbReference type="Rhea" id="RHEA:18374"/>
    </physiologicalReaction>
</comment>
<dbReference type="GO" id="GO:0006897">
    <property type="term" value="P:endocytosis"/>
    <property type="evidence" value="ECO:0007669"/>
    <property type="project" value="UniProtKB-KW"/>
</dbReference>
<organism evidence="38 39">
    <name type="scientific">Cyprinus carpio carpio</name>
    <dbReference type="NCBI Taxonomy" id="630221"/>
    <lineage>
        <taxon>Eukaryota</taxon>
        <taxon>Metazoa</taxon>
        <taxon>Chordata</taxon>
        <taxon>Craniata</taxon>
        <taxon>Vertebrata</taxon>
        <taxon>Euteleostomi</taxon>
        <taxon>Actinopterygii</taxon>
        <taxon>Neopterygii</taxon>
        <taxon>Teleostei</taxon>
        <taxon>Ostariophysi</taxon>
        <taxon>Cypriniformes</taxon>
        <taxon>Cyprinidae</taxon>
        <taxon>Cyprininae</taxon>
        <taxon>Cyprinus</taxon>
    </lineage>
</organism>
<keyword evidence="19" id="KW-0067">ATP-binding</keyword>
<dbReference type="PROSITE" id="PS51546">
    <property type="entry name" value="PI3K_RBD"/>
    <property type="match status" value="1"/>
</dbReference>
<evidence type="ECO:0000313" key="38">
    <source>
        <dbReference type="Ensembl" id="ENSCCRP00000089755.2"/>
    </source>
</evidence>
<evidence type="ECO:0000256" key="8">
    <source>
        <dbReference type="ARBA" id="ARBA00012010"/>
    </source>
</evidence>
<feature type="domain" description="C2 PI3K-type" evidence="37">
    <location>
        <begin position="654"/>
        <end position="812"/>
    </location>
</feature>
<dbReference type="PROSITE" id="PS51547">
    <property type="entry name" value="C2_PI3K"/>
    <property type="match status" value="1"/>
</dbReference>
<dbReference type="GO" id="GO:0016303">
    <property type="term" value="F:1-phosphatidylinositol-3-kinase activity"/>
    <property type="evidence" value="ECO:0007669"/>
    <property type="project" value="UniProtKB-EC"/>
</dbReference>
<keyword evidence="18" id="KW-0418">Kinase</keyword>
<keyword evidence="17" id="KW-0547">Nucleotide-binding</keyword>
<dbReference type="InterPro" id="IPR029071">
    <property type="entry name" value="Ubiquitin-like_domsf"/>
</dbReference>
<dbReference type="GO" id="GO:0005524">
    <property type="term" value="F:ATP binding"/>
    <property type="evidence" value="ECO:0007669"/>
    <property type="project" value="UniProtKB-KW"/>
</dbReference>
<keyword evidence="24" id="KW-0539">Nucleus</keyword>
<evidence type="ECO:0000256" key="12">
    <source>
        <dbReference type="ARBA" id="ARBA00022483"/>
    </source>
</evidence>
<dbReference type="Pfam" id="PF00794">
    <property type="entry name" value="PI3K_rbd"/>
    <property type="match status" value="1"/>
</dbReference>
<evidence type="ECO:0000256" key="28">
    <source>
        <dbReference type="ARBA" id="ARBA00029297"/>
    </source>
</evidence>
<dbReference type="GO" id="GO:0005942">
    <property type="term" value="C:phosphatidylinositol 3-kinase complex"/>
    <property type="evidence" value="ECO:0007669"/>
    <property type="project" value="TreeGrafter"/>
</dbReference>
<evidence type="ECO:0000256" key="7">
    <source>
        <dbReference type="ARBA" id="ARBA00006209"/>
    </source>
</evidence>
<keyword evidence="15" id="KW-0254">Endocytosis</keyword>
<dbReference type="SUPFAM" id="SSF54236">
    <property type="entry name" value="Ubiquitin-like"/>
    <property type="match status" value="1"/>
</dbReference>
<dbReference type="GO" id="GO:0043491">
    <property type="term" value="P:phosphatidylinositol 3-kinase/protein kinase B signal transduction"/>
    <property type="evidence" value="ECO:0007669"/>
    <property type="project" value="TreeGrafter"/>
</dbReference>
<evidence type="ECO:0000259" key="34">
    <source>
        <dbReference type="PROSITE" id="PS50290"/>
    </source>
</evidence>
<evidence type="ECO:0000256" key="26">
    <source>
        <dbReference type="ARBA" id="ARBA00023981"/>
    </source>
</evidence>
<dbReference type="PROSITE" id="PS51545">
    <property type="entry name" value="PIK_HELICAL"/>
    <property type="match status" value="1"/>
</dbReference>
<dbReference type="GO" id="GO:0016477">
    <property type="term" value="P:cell migration"/>
    <property type="evidence" value="ECO:0007669"/>
    <property type="project" value="TreeGrafter"/>
</dbReference>
<reference evidence="38" key="2">
    <citation type="submission" date="2025-09" db="UniProtKB">
        <authorList>
            <consortium name="Ensembl"/>
        </authorList>
    </citation>
    <scope>IDENTIFICATION</scope>
</reference>
<dbReference type="InterPro" id="IPR001263">
    <property type="entry name" value="PI3K_accessory_dom"/>
</dbReference>
<comment type="cofactor">
    <cofactor evidence="2">
        <name>Mg(2+)</name>
        <dbReference type="ChEBI" id="CHEBI:18420"/>
    </cofactor>
</comment>
<feature type="domain" description="PIK helical" evidence="35">
    <location>
        <begin position="831"/>
        <end position="1007"/>
    </location>
</feature>
<dbReference type="PROSITE" id="PS00916">
    <property type="entry name" value="PI3_4_KINASE_2"/>
    <property type="match status" value="1"/>
</dbReference>
<dbReference type="GeneTree" id="ENSGT00940000157813"/>
<name>A0A8C1FDD1_CYPCA</name>
<comment type="catalytic activity">
    <reaction evidence="27">
        <text>a 1,2-diacyl-sn-glycero-3-phospho-(1D-myo-inositol) + ATP = a 1,2-diacyl-sn-glycero-3-phospho-(1D-myo-inositol-3-phosphate) + ADP + H(+)</text>
        <dbReference type="Rhea" id="RHEA:12709"/>
        <dbReference type="ChEBI" id="CHEBI:15378"/>
        <dbReference type="ChEBI" id="CHEBI:30616"/>
        <dbReference type="ChEBI" id="CHEBI:57880"/>
        <dbReference type="ChEBI" id="CHEBI:58088"/>
        <dbReference type="ChEBI" id="CHEBI:456216"/>
        <dbReference type="EC" id="2.7.1.137"/>
    </reaction>
    <physiologicalReaction direction="left-to-right" evidence="27">
        <dbReference type="Rhea" id="RHEA:12710"/>
    </physiologicalReaction>
</comment>
<evidence type="ECO:0000259" key="36">
    <source>
        <dbReference type="PROSITE" id="PS51546"/>
    </source>
</evidence>
<comment type="subcellular location">
    <subcellularLocation>
        <location evidence="5">Cell membrane</location>
    </subcellularLocation>
    <subcellularLocation>
        <location evidence="4">Cytoplasmic vesicle</location>
        <location evidence="4">Clathrin-coated vesicle</location>
    </subcellularLocation>
    <subcellularLocation>
        <location evidence="6">Golgi apparatus</location>
        <location evidence="6">trans-Golgi network</location>
    </subcellularLocation>
    <subcellularLocation>
        <location evidence="3">Nucleus</location>
    </subcellularLocation>
</comment>
<dbReference type="InterPro" id="IPR000403">
    <property type="entry name" value="PI3/4_kinase_cat_dom"/>
</dbReference>
<keyword evidence="23" id="KW-0472">Membrane</keyword>
<dbReference type="FunFam" id="2.60.40.150:FF:000036">
    <property type="entry name" value="phosphatidylinositol 4-phosphate 3-kinase C2 domain-containing subunit beta"/>
    <property type="match status" value="1"/>
</dbReference>
<evidence type="ECO:0000313" key="39">
    <source>
        <dbReference type="Proteomes" id="UP001108240"/>
    </source>
</evidence>
<evidence type="ECO:0000256" key="19">
    <source>
        <dbReference type="ARBA" id="ARBA00022840"/>
    </source>
</evidence>
<dbReference type="SMART" id="SM00146">
    <property type="entry name" value="PI3Kc"/>
    <property type="match status" value="1"/>
</dbReference>
<evidence type="ECO:0000256" key="17">
    <source>
        <dbReference type="ARBA" id="ARBA00022741"/>
    </source>
</evidence>
<keyword evidence="20" id="KW-0007">Acetylation</keyword>
<evidence type="ECO:0000256" key="16">
    <source>
        <dbReference type="ARBA" id="ARBA00022679"/>
    </source>
</evidence>
<dbReference type="Gene3D" id="2.60.40.150">
    <property type="entry name" value="C2 domain"/>
    <property type="match status" value="2"/>
</dbReference>
<keyword evidence="25" id="KW-0968">Cytoplasmic vesicle</keyword>
<evidence type="ECO:0000256" key="6">
    <source>
        <dbReference type="ARBA" id="ARBA00004601"/>
    </source>
</evidence>
<dbReference type="Ensembl" id="ENSCCRT00000097468.2">
    <property type="protein sequence ID" value="ENSCCRP00000089755.2"/>
    <property type="gene ID" value="ENSCCRG00000035753.2"/>
</dbReference>
<dbReference type="PROSITE" id="PS50290">
    <property type="entry name" value="PI3_4_KINASE_3"/>
    <property type="match status" value="1"/>
</dbReference>
<feature type="compositionally biased region" description="Polar residues" evidence="31">
    <location>
        <begin position="53"/>
        <end position="71"/>
    </location>
</feature>
<dbReference type="Gene3D" id="3.30.1010.10">
    <property type="entry name" value="Phosphatidylinositol 3-kinase Catalytic Subunit, Chain A, domain 4"/>
    <property type="match status" value="1"/>
</dbReference>
<dbReference type="SUPFAM" id="SSF48371">
    <property type="entry name" value="ARM repeat"/>
    <property type="match status" value="1"/>
</dbReference>
<dbReference type="GO" id="GO:0005886">
    <property type="term" value="C:plasma membrane"/>
    <property type="evidence" value="ECO:0007669"/>
    <property type="project" value="UniProtKB-SubCell"/>
</dbReference>
<evidence type="ECO:0000256" key="9">
    <source>
        <dbReference type="ARBA" id="ARBA00012013"/>
    </source>
</evidence>
<evidence type="ECO:0000259" key="37">
    <source>
        <dbReference type="PROSITE" id="PS51547"/>
    </source>
</evidence>
<dbReference type="FunFam" id="1.25.40.70:FF:000007">
    <property type="entry name" value="phosphatidylinositol 4-phosphate 3-kinase C2 domain-containing subunit alpha"/>
    <property type="match status" value="1"/>
</dbReference>
<dbReference type="InterPro" id="IPR036940">
    <property type="entry name" value="PI3/4_kinase_cat_sf"/>
</dbReference>
<evidence type="ECO:0000256" key="3">
    <source>
        <dbReference type="ARBA" id="ARBA00004123"/>
    </source>
</evidence>
<dbReference type="GO" id="GO:0005634">
    <property type="term" value="C:nucleus"/>
    <property type="evidence" value="ECO:0007669"/>
    <property type="project" value="UniProtKB-SubCell"/>
</dbReference>
<feature type="domain" description="PI3K/PI4K catalytic" evidence="34">
    <location>
        <begin position="1075"/>
        <end position="1353"/>
    </location>
</feature>
<evidence type="ECO:0000259" key="33">
    <source>
        <dbReference type="PROSITE" id="PS50195"/>
    </source>
</evidence>
<dbReference type="InterPro" id="IPR016024">
    <property type="entry name" value="ARM-type_fold"/>
</dbReference>
<evidence type="ECO:0000256" key="20">
    <source>
        <dbReference type="ARBA" id="ARBA00022990"/>
    </source>
</evidence>
<dbReference type="Gene3D" id="1.25.40.70">
    <property type="entry name" value="Phosphatidylinositol 3-kinase, accessory domain (PIK)"/>
    <property type="match status" value="1"/>
</dbReference>
<dbReference type="PANTHER" id="PTHR10048">
    <property type="entry name" value="PHOSPHATIDYLINOSITOL KINASE"/>
    <property type="match status" value="1"/>
</dbReference>
<dbReference type="PANTHER" id="PTHR10048:SF28">
    <property type="entry name" value="PHOSPHATIDYLINOSITOL 4-PHOSPHATE 3-KINASE C2 DOMAIN-CONTAINING SUBUNIT ALPHA"/>
    <property type="match status" value="1"/>
</dbReference>
<feature type="region of interest" description="Disordered" evidence="31">
    <location>
        <begin position="1"/>
        <end position="30"/>
    </location>
</feature>
<feature type="compositionally biased region" description="Polar residues" evidence="31">
    <location>
        <begin position="211"/>
        <end position="225"/>
    </location>
</feature>
<dbReference type="InterPro" id="IPR035892">
    <property type="entry name" value="C2_domain_sf"/>
</dbReference>
<keyword evidence="13" id="KW-0963">Cytoplasm</keyword>
<dbReference type="SMART" id="SM00239">
    <property type="entry name" value="C2"/>
    <property type="match status" value="2"/>
</dbReference>
<dbReference type="InterPro" id="IPR011009">
    <property type="entry name" value="Kinase-like_dom_sf"/>
</dbReference>
<keyword evidence="39" id="KW-1185">Reference proteome</keyword>
<dbReference type="GO" id="GO:0030136">
    <property type="term" value="C:clathrin-coated vesicle"/>
    <property type="evidence" value="ECO:0007669"/>
    <property type="project" value="UniProtKB-SubCell"/>
</dbReference>
<feature type="domain" description="C2" evidence="32">
    <location>
        <begin position="1532"/>
        <end position="1651"/>
    </location>
</feature>
<evidence type="ECO:0000259" key="35">
    <source>
        <dbReference type="PROSITE" id="PS51545"/>
    </source>
</evidence>
<evidence type="ECO:0000256" key="1">
    <source>
        <dbReference type="ARBA" id="ARBA00001913"/>
    </source>
</evidence>
<dbReference type="Pfam" id="PF00787">
    <property type="entry name" value="PX"/>
    <property type="match status" value="1"/>
</dbReference>
<accession>A0A8C1FDD1</accession>
<dbReference type="EC" id="2.7.1.137" evidence="10"/>
<dbReference type="EC" id="2.7.1.153" evidence="8"/>
<dbReference type="InterPro" id="IPR018936">
    <property type="entry name" value="PI3/4_kinase_CS"/>
</dbReference>
<keyword evidence="21" id="KW-0333">Golgi apparatus</keyword>
<dbReference type="FunFam" id="3.10.20.90:FF:000156">
    <property type="entry name" value="Phosphatidylinositol 4-phosphate 3-kinase C2 domain-containing subunit alpha"/>
    <property type="match status" value="1"/>
</dbReference>
<evidence type="ECO:0000259" key="32">
    <source>
        <dbReference type="PROSITE" id="PS50004"/>
    </source>
</evidence>
<dbReference type="SUPFAM" id="SSF64268">
    <property type="entry name" value="PX domain"/>
    <property type="match status" value="1"/>
</dbReference>
<dbReference type="FunFam" id="3.30.1520.10:FF:000006">
    <property type="entry name" value="Phosphatidylinositol 4-phosphate 3-kinase C2 domain-containing subunit alpha"/>
    <property type="match status" value="1"/>
</dbReference>
<feature type="region of interest" description="Disordered" evidence="31">
    <location>
        <begin position="48"/>
        <end position="75"/>
    </location>
</feature>
<dbReference type="GO" id="GO:0035091">
    <property type="term" value="F:phosphatidylinositol binding"/>
    <property type="evidence" value="ECO:0007669"/>
    <property type="project" value="InterPro"/>
</dbReference>
<sequence>MAHISSGNGFQFDRPASPGVVRPKGSVGKEEALRMELEALDKIKREKRHTLPVTASSVNSLPNPMTQTSNSRQEKDLIVFSESETQKEEQKDKFEDIDLEKLTKEELEKLLLDDSFGVNKMTRPSSLLGCNLSASYPGRHAFNPASFHWTPTPTHAQTPIFPSVPFPNQPTPFLSFTPVQPPAALVYQQPAVTPEMAKLFDKIASTSEYLKNGRSSSMETESGSVKSLEPMPQPSEPPNISRFEWLDLDPLNKRKEVEIEETRTVSGCPFTEESGTAKDPWDAVLLDEHEVVDNGSPSVQVKSKETLATQPRRASTGAAVTRSQSLNIPATSTDHSPDKQVYKGSTNALSKYSILQGNEAQNLEVVAFCEDISKLRLKFPHVDLATNPGYVLSPVITQRDAGGDRGSSVKVSIEISDSQQPVTFTCDVSSPVDLLIMQALCWVHDDLNQVDISSYVLKVCGQEEVLQNKHSLGSHEYVQNCRKWETEIRLQLLFLSTMRRDLARTAEDDISPIVLEKYLGLVERPFKEAVTREGLAEYLEGYHKQVHLCLQNESTLYKTVDSVVQSVKNLCCALDEIETPAITDAIKRFKRSVNLPRTRSPEVREHSVSVEESLAGLTDAVFDLAKLYLRSFCSTTPGCMMEEDRRDSREASGTTEHLQFTLFAVHGIPATWVSSFEKYYLMCALTHNNRNLFKPVQSKKVGTYKSFFYHIKWDELINFPIAVALLPLEAMLSLSLYGVLNQNANNSPDSNKQRKGPELLGKVSMPLFDFRRVLSRGSKLLSLWTSPQVLQPGAAGKGKNPSERIILQVDFPSPAVDVLYVGPQENGCPDPQSLEPLDLGDRSEIEKLCARASAFGLSRADRQLLWDQRYYCRDYEYSLPKILASAPSWDWGSMGEIHSLLHHWPPLSPVSALELLDSKFADTEVRKVAVSWIESSSDDELADYLPQLVQAVKFECHLNNALVIFLLSRALGNVNIAHYLYWLLRDTVQDPAFGQCYDRILGALLCLCGTGLRAELEKQTRLVQLLGALAEKVRQASSSTRQVVLLEGLERVQSFFQKNSCRLPISPSLVAKELNIKACSFFNSNAVPLKIALVNADPLGDEINVMFKVGEDLRQDMLALQMIRIMDRIWLQEGLDLRIVNFKCISTGKDKGMVELVPSSETLRKIQVEYGVTGSFKDKPLAEWLRKYNPAEDEYEKASENFIYTCAGCCVATYVLGICDRHNDNIMLRSTGHMFHIDFGKFLGHAQMIGSFKRDRAPFVLTSDMAYVINGGERPTSRFQLFVDLCSQAYNLIRKHSNLFLNLLSLMTQSGLPELTGVQDLKYVHDALQPQTTDAEATIFFTRLIESSLGSVATKFNFFIHNLAQLRFSGLPSNDEPILSFAPRTYTIKQDGRIRDASIFSYQKRYNPDKHYTYVIRILREGQSEPQFVFRTFDEFQELHNKLTILFPLWKLPGFPSKMVLGRTHIKDVASKRKVELSSYVHNLMRGSTEVTQCDLIYTFFHPIARDDKTEGVEGLSKTLEIPPVSPTTGRVEGEVKLSVSYRNSTLFIMVMHIKDLMSNDGADPNPYVKTYLLPDPHKTSKRKTKIARKTRNPTFNEMLVYSGYSKETLKQRELQLSVLSAESLRENCCLGGITLSLKDFDLSRETVKWYKLTTVPYF</sequence>
<dbReference type="FunFam" id="3.30.1010.10:FF:000001">
    <property type="entry name" value="Phosphatidylinositol 4-phosphate 3-kinase C2 domain-containing subunit beta"/>
    <property type="match status" value="1"/>
</dbReference>
<comment type="similarity">
    <text evidence="7">Belongs to the PI3/PI4-kinase family. Type III PI4K subfamily.</text>
</comment>
<dbReference type="Pfam" id="PF00168">
    <property type="entry name" value="C2"/>
    <property type="match status" value="1"/>
</dbReference>
<dbReference type="InterPro" id="IPR002420">
    <property type="entry name" value="PI3K-type_C2_dom"/>
</dbReference>
<evidence type="ECO:0000256" key="4">
    <source>
        <dbReference type="ARBA" id="ARBA00004132"/>
    </source>
</evidence>
<keyword evidence="22" id="KW-0443">Lipid metabolism</keyword>
<evidence type="ECO:0000256" key="13">
    <source>
        <dbReference type="ARBA" id="ARBA00022490"/>
    </source>
</evidence>
<keyword evidence="14" id="KW-0597">Phosphoprotein</keyword>
<dbReference type="FunFam" id="3.10.20.770:FF:000004">
    <property type="entry name" value="Phosphatidylinositol 4-phosphate 3-kinase C2 domain-containing subunit beta isoform A"/>
    <property type="match status" value="1"/>
</dbReference>
<dbReference type="InterPro" id="IPR000008">
    <property type="entry name" value="C2_dom"/>
</dbReference>
<evidence type="ECO:0000256" key="21">
    <source>
        <dbReference type="ARBA" id="ARBA00023034"/>
    </source>
</evidence>
<dbReference type="GO" id="GO:0046934">
    <property type="term" value="F:1-phosphatidylinositol-4,5-bisphosphate 3-kinase activity"/>
    <property type="evidence" value="ECO:0007669"/>
    <property type="project" value="UniProtKB-EC"/>
</dbReference>
<evidence type="ECO:0000256" key="25">
    <source>
        <dbReference type="ARBA" id="ARBA00023329"/>
    </source>
</evidence>
<dbReference type="CDD" id="cd04012">
    <property type="entry name" value="C2A_PI3K_class_II"/>
    <property type="match status" value="1"/>
</dbReference>
<dbReference type="SMART" id="SM00144">
    <property type="entry name" value="PI3K_rbd"/>
    <property type="match status" value="1"/>
</dbReference>
<dbReference type="Gene3D" id="3.10.20.770">
    <property type="match status" value="1"/>
</dbReference>
<dbReference type="SUPFAM" id="SSF56112">
    <property type="entry name" value="Protein kinase-like (PK-like)"/>
    <property type="match status" value="1"/>
</dbReference>
<evidence type="ECO:0000256" key="5">
    <source>
        <dbReference type="ARBA" id="ARBA00004236"/>
    </source>
</evidence>
<feature type="region of interest" description="Disordered" evidence="31">
    <location>
        <begin position="211"/>
        <end position="242"/>
    </location>
</feature>
<evidence type="ECO:0000256" key="31">
    <source>
        <dbReference type="SAM" id="MobiDB-lite"/>
    </source>
</evidence>
<dbReference type="GO" id="GO:0048015">
    <property type="term" value="P:phosphatidylinositol-mediated signaling"/>
    <property type="evidence" value="ECO:0007669"/>
    <property type="project" value="TreeGrafter"/>
</dbReference>
<dbReference type="SMART" id="SM00142">
    <property type="entry name" value="PI3K_C2"/>
    <property type="match status" value="1"/>
</dbReference>
<dbReference type="Pfam" id="PF00613">
    <property type="entry name" value="PI3Ka"/>
    <property type="match status" value="1"/>
</dbReference>
<evidence type="ECO:0000256" key="2">
    <source>
        <dbReference type="ARBA" id="ARBA00001946"/>
    </source>
</evidence>